<organism evidence="6 7">
    <name type="scientific">Comamonas jiangduensis</name>
    <dbReference type="NCBI Taxonomy" id="1194168"/>
    <lineage>
        <taxon>Bacteria</taxon>
        <taxon>Pseudomonadati</taxon>
        <taxon>Pseudomonadota</taxon>
        <taxon>Betaproteobacteria</taxon>
        <taxon>Burkholderiales</taxon>
        <taxon>Comamonadaceae</taxon>
        <taxon>Comamonas</taxon>
    </lineage>
</organism>
<dbReference type="InterPro" id="IPR012312">
    <property type="entry name" value="Hemerythrin-like"/>
</dbReference>
<dbReference type="InterPro" id="IPR012827">
    <property type="entry name" value="Hemerythrin_metal-bd"/>
</dbReference>
<name>A0ABV4I944_9BURK</name>
<dbReference type="InterPro" id="IPR050669">
    <property type="entry name" value="Hemerythrin"/>
</dbReference>
<dbReference type="InterPro" id="IPR035938">
    <property type="entry name" value="Hemerythrin-like_sf"/>
</dbReference>
<dbReference type="NCBIfam" id="TIGR02481">
    <property type="entry name" value="hemeryth_dom"/>
    <property type="match status" value="1"/>
</dbReference>
<accession>A0ABV4I944</accession>
<keyword evidence="7" id="KW-1185">Reference proteome</keyword>
<evidence type="ECO:0000256" key="2">
    <source>
        <dbReference type="ARBA" id="ARBA00022621"/>
    </source>
</evidence>
<protein>
    <submittedName>
        <fullName evidence="6">Bacteriohemerythrin</fullName>
    </submittedName>
</protein>
<sequence>MTFMPWSSALMLGIPRIDAQHQTLVQLINTLYDELSNPIPERAVIGQVLEGLVDYTHNHFIEEEVMFQRYGYPQTAEHTAEHAHFTAQAMDWLLRFEAGEDVDLEALDFLKDWLRCHILEEDRAYVPFFQATLAADNTASPLPIAIKK</sequence>
<feature type="domain" description="Hemerythrin-like" evidence="5">
    <location>
        <begin position="13"/>
        <end position="128"/>
    </location>
</feature>
<evidence type="ECO:0000256" key="3">
    <source>
        <dbReference type="ARBA" id="ARBA00022723"/>
    </source>
</evidence>
<dbReference type="Proteomes" id="UP001567350">
    <property type="component" value="Unassembled WGS sequence"/>
</dbReference>
<evidence type="ECO:0000259" key="5">
    <source>
        <dbReference type="Pfam" id="PF01814"/>
    </source>
</evidence>
<dbReference type="PROSITE" id="PS00550">
    <property type="entry name" value="HEMERYTHRINS"/>
    <property type="match status" value="1"/>
</dbReference>
<proteinExistence type="inferred from homology"/>
<dbReference type="NCBIfam" id="NF002007">
    <property type="entry name" value="PRK00808.1"/>
    <property type="match status" value="1"/>
</dbReference>
<dbReference type="RefSeq" id="WP_370890434.1">
    <property type="nucleotide sequence ID" value="NZ_JBGJLR010000002.1"/>
</dbReference>
<evidence type="ECO:0000313" key="6">
    <source>
        <dbReference type="EMBL" id="MEZ2738375.1"/>
    </source>
</evidence>
<dbReference type="Pfam" id="PF01814">
    <property type="entry name" value="Hemerythrin"/>
    <property type="match status" value="1"/>
</dbReference>
<evidence type="ECO:0000256" key="4">
    <source>
        <dbReference type="ARBA" id="ARBA00023004"/>
    </source>
</evidence>
<dbReference type="EMBL" id="JBGJLR010000002">
    <property type="protein sequence ID" value="MEZ2738375.1"/>
    <property type="molecule type" value="Genomic_DNA"/>
</dbReference>
<keyword evidence="2" id="KW-0813">Transport</keyword>
<evidence type="ECO:0000256" key="1">
    <source>
        <dbReference type="ARBA" id="ARBA00010587"/>
    </source>
</evidence>
<keyword evidence="3" id="KW-0479">Metal-binding</keyword>
<reference evidence="6 7" key="1">
    <citation type="submission" date="2024-08" db="EMBL/GenBank/DDBJ databases">
        <authorList>
            <person name="Feng Z."/>
            <person name="Ronholm J."/>
        </authorList>
    </citation>
    <scope>NUCLEOTIDE SEQUENCE [LARGE SCALE GENOMIC DNA]</scope>
    <source>
        <strain evidence="6 7">4-AB0-8</strain>
    </source>
</reference>
<comment type="similarity">
    <text evidence="1">Belongs to the hemerythrin family.</text>
</comment>
<dbReference type="CDD" id="cd12107">
    <property type="entry name" value="Hemerythrin"/>
    <property type="match status" value="1"/>
</dbReference>
<keyword evidence="4" id="KW-0408">Iron</keyword>
<gene>
    <name evidence="6" type="ORF">ACBP88_02700</name>
</gene>
<dbReference type="PANTHER" id="PTHR37164">
    <property type="entry name" value="BACTERIOHEMERYTHRIN"/>
    <property type="match status" value="1"/>
</dbReference>
<dbReference type="SUPFAM" id="SSF47188">
    <property type="entry name" value="Hemerythrin-like"/>
    <property type="match status" value="1"/>
</dbReference>
<dbReference type="InterPro" id="IPR016131">
    <property type="entry name" value="Haemerythrin_Fe_BS"/>
</dbReference>
<comment type="caution">
    <text evidence="6">The sequence shown here is derived from an EMBL/GenBank/DDBJ whole genome shotgun (WGS) entry which is preliminary data.</text>
</comment>
<dbReference type="Gene3D" id="1.20.120.50">
    <property type="entry name" value="Hemerythrin-like"/>
    <property type="match status" value="1"/>
</dbReference>
<keyword evidence="2" id="KW-0561">Oxygen transport</keyword>
<dbReference type="PANTHER" id="PTHR37164:SF1">
    <property type="entry name" value="BACTERIOHEMERYTHRIN"/>
    <property type="match status" value="1"/>
</dbReference>
<dbReference type="NCBIfam" id="NF033749">
    <property type="entry name" value="bact_hemeryth"/>
    <property type="match status" value="1"/>
</dbReference>
<evidence type="ECO:0000313" key="7">
    <source>
        <dbReference type="Proteomes" id="UP001567350"/>
    </source>
</evidence>